<evidence type="ECO:0000259" key="8">
    <source>
        <dbReference type="Pfam" id="PF12704"/>
    </source>
</evidence>
<feature type="transmembrane region" description="Helical" evidence="6">
    <location>
        <begin position="339"/>
        <end position="366"/>
    </location>
</feature>
<feature type="transmembrane region" description="Helical" evidence="6">
    <location>
        <begin position="771"/>
        <end position="794"/>
    </location>
</feature>
<evidence type="ECO:0000256" key="1">
    <source>
        <dbReference type="ARBA" id="ARBA00004651"/>
    </source>
</evidence>
<feature type="transmembrane region" description="Helical" evidence="6">
    <location>
        <begin position="386"/>
        <end position="413"/>
    </location>
</feature>
<feature type="domain" description="ABC3 transporter permease C-terminal" evidence="7">
    <location>
        <begin position="690"/>
        <end position="800"/>
    </location>
</feature>
<feature type="transmembrane region" description="Helical" evidence="6">
    <location>
        <begin position="740"/>
        <end position="759"/>
    </location>
</feature>
<keyword evidence="2" id="KW-1003">Cell membrane</keyword>
<dbReference type="InterPro" id="IPR025857">
    <property type="entry name" value="MacB_PCD"/>
</dbReference>
<dbReference type="PANTHER" id="PTHR30572">
    <property type="entry name" value="MEMBRANE COMPONENT OF TRANSPORTER-RELATED"/>
    <property type="match status" value="1"/>
</dbReference>
<reference evidence="9 10" key="1">
    <citation type="submission" date="2020-09" db="EMBL/GenBank/DDBJ databases">
        <title>Novel species of Mucilaginibacter isolated from a glacier on the Tibetan Plateau.</title>
        <authorList>
            <person name="Liu Q."/>
            <person name="Xin Y.-H."/>
        </authorList>
    </citation>
    <scope>NUCLEOTIDE SEQUENCE [LARGE SCALE GENOMIC DNA]</scope>
    <source>
        <strain evidence="9 10">CGMCC 1.13878</strain>
    </source>
</reference>
<keyword evidence="10" id="KW-1185">Reference proteome</keyword>
<keyword evidence="4 6" id="KW-1133">Transmembrane helix</keyword>
<protein>
    <submittedName>
        <fullName evidence="9">ABC transporter permease</fullName>
    </submittedName>
</protein>
<accession>A0ABR7X320</accession>
<feature type="transmembrane region" description="Helical" evidence="6">
    <location>
        <begin position="292"/>
        <end position="314"/>
    </location>
</feature>
<dbReference type="Pfam" id="PF02687">
    <property type="entry name" value="FtsX"/>
    <property type="match status" value="2"/>
</dbReference>
<comment type="caution">
    <text evidence="9">The sequence shown here is derived from an EMBL/GenBank/DDBJ whole genome shotgun (WGS) entry which is preliminary data.</text>
</comment>
<name>A0ABR7X320_9SPHI</name>
<evidence type="ECO:0000313" key="10">
    <source>
        <dbReference type="Proteomes" id="UP000618754"/>
    </source>
</evidence>
<sequence>MFKNYIKTAFRSLYKNKGFTAINILGLALGLATCLLIVFYVVDELSYDRYNTKAERIYRVNEDLKLGENKVQYSVAMPPLAKTLKAEYSYVEDATRIKRAGTTHVKKGSINIVENNIAFADASIFNVFTLPMISGDPKTALLEPSTVVITESIAKKYFNTTNAVGKFILFNDKENFKVTGVIKDIPKQSHFNFDFFVSLESFPESRSNEWLRSDYNTYVLLKNAKDHEKLAASFPALLQKFSGSQMQSELGMSVAQFEKGGSYFRMNLTALTDIHLKSNLSGELGPNSTTQYVYIFSAIALFILLIACVNFMNLSTARSSNRSREVGVRKVLGSSRKYLIFQFLAESILVTLVATVIAIIAASALLPFFNQLSGKEITLTVDSLKWLVPSLLAVVLVVGSLAGSYPAFFLSAFQPIDVLKGKLSAGFKGGGLRSFLVVFQFFVSILLIIGTLVIRNQLNFIQTKNLGYNRNQVLIVKNSGELNQQAKVFKQELASLPGVKNTTMTGFLPTNGWRNTRIYYKDATYDQKKSLFPQSWEIDADYIPTMDMKMAAGRNFSKEMQSDSSAIIINEAAAKFLGFADPVNKTVYQSLGGDRKDGAPNVKECHIVGVVKDFHFNSLREKIEPMVLTYGQNPGALAIRVSPSNISSLMAQIKDKWNQLSPNVQIDYSFMDQDFDASYRSEQRIGQIFIIFTSLAIIIACLGLFGLAAYAAEQRTKEIGIRKVLGADVSVIVAMLSKDFIKLVCIAIVIASPFAWYVMNKWLQDFAYRTTIQWWVIASAGAGALVIAFITISFQSIKAALANPVESLRSE</sequence>
<dbReference type="InterPro" id="IPR003838">
    <property type="entry name" value="ABC3_permease_C"/>
</dbReference>
<dbReference type="PANTHER" id="PTHR30572:SF18">
    <property type="entry name" value="ABC-TYPE MACROLIDE FAMILY EXPORT SYSTEM PERMEASE COMPONENT 2"/>
    <property type="match status" value="1"/>
</dbReference>
<evidence type="ECO:0000256" key="2">
    <source>
        <dbReference type="ARBA" id="ARBA00022475"/>
    </source>
</evidence>
<feature type="transmembrane region" description="Helical" evidence="6">
    <location>
        <begin position="434"/>
        <end position="454"/>
    </location>
</feature>
<evidence type="ECO:0000313" key="9">
    <source>
        <dbReference type="EMBL" id="MBD1384999.1"/>
    </source>
</evidence>
<feature type="domain" description="MacB-like periplasmic core" evidence="8">
    <location>
        <begin position="20"/>
        <end position="234"/>
    </location>
</feature>
<dbReference type="RefSeq" id="WP_191174833.1">
    <property type="nucleotide sequence ID" value="NZ_JACWMW010000001.1"/>
</dbReference>
<dbReference type="Proteomes" id="UP000618754">
    <property type="component" value="Unassembled WGS sequence"/>
</dbReference>
<comment type="subcellular location">
    <subcellularLocation>
        <location evidence="1">Cell membrane</location>
        <topology evidence="1">Multi-pass membrane protein</topology>
    </subcellularLocation>
</comment>
<keyword evidence="3 6" id="KW-0812">Transmembrane</keyword>
<proteinExistence type="predicted"/>
<evidence type="ECO:0000256" key="5">
    <source>
        <dbReference type="ARBA" id="ARBA00023136"/>
    </source>
</evidence>
<feature type="transmembrane region" description="Helical" evidence="6">
    <location>
        <begin position="688"/>
        <end position="712"/>
    </location>
</feature>
<keyword evidence="5 6" id="KW-0472">Membrane</keyword>
<evidence type="ECO:0000256" key="4">
    <source>
        <dbReference type="ARBA" id="ARBA00022989"/>
    </source>
</evidence>
<dbReference type="EMBL" id="JACWMW010000001">
    <property type="protein sequence ID" value="MBD1384999.1"/>
    <property type="molecule type" value="Genomic_DNA"/>
</dbReference>
<dbReference type="InterPro" id="IPR050250">
    <property type="entry name" value="Macrolide_Exporter_MacB"/>
</dbReference>
<feature type="domain" description="ABC3 transporter permease C-terminal" evidence="7">
    <location>
        <begin position="298"/>
        <end position="408"/>
    </location>
</feature>
<dbReference type="Pfam" id="PF12704">
    <property type="entry name" value="MacB_PCD"/>
    <property type="match status" value="1"/>
</dbReference>
<feature type="transmembrane region" description="Helical" evidence="6">
    <location>
        <begin position="21"/>
        <end position="42"/>
    </location>
</feature>
<evidence type="ECO:0000256" key="6">
    <source>
        <dbReference type="SAM" id="Phobius"/>
    </source>
</evidence>
<evidence type="ECO:0000256" key="3">
    <source>
        <dbReference type="ARBA" id="ARBA00022692"/>
    </source>
</evidence>
<gene>
    <name evidence="9" type="ORF">IDJ75_06890</name>
</gene>
<organism evidence="9 10">
    <name type="scientific">Mucilaginibacter rigui</name>
    <dbReference type="NCBI Taxonomy" id="534635"/>
    <lineage>
        <taxon>Bacteria</taxon>
        <taxon>Pseudomonadati</taxon>
        <taxon>Bacteroidota</taxon>
        <taxon>Sphingobacteriia</taxon>
        <taxon>Sphingobacteriales</taxon>
        <taxon>Sphingobacteriaceae</taxon>
        <taxon>Mucilaginibacter</taxon>
    </lineage>
</organism>
<evidence type="ECO:0000259" key="7">
    <source>
        <dbReference type="Pfam" id="PF02687"/>
    </source>
</evidence>